<gene>
    <name evidence="1" type="ORF">RS82_02533</name>
</gene>
<comment type="caution">
    <text evidence="1">The sequence shown here is derived from an EMBL/GenBank/DDBJ whole genome shotgun (WGS) entry which is preliminary data.</text>
</comment>
<accession>A0A0M2H6H4</accession>
<dbReference type="EMBL" id="JYJA01000036">
    <property type="protein sequence ID" value="KJL41916.1"/>
    <property type="molecule type" value="Genomic_DNA"/>
</dbReference>
<keyword evidence="2" id="KW-1185">Reference proteome</keyword>
<dbReference type="PATRIC" id="fig|69370.6.peg.2578"/>
<evidence type="ECO:0000313" key="2">
    <source>
        <dbReference type="Proteomes" id="UP000034098"/>
    </source>
</evidence>
<organism evidence="1 2">
    <name type="scientific">Microbacterium trichothecenolyticum</name>
    <name type="common">Aureobacterium trichothecenolyticum</name>
    <dbReference type="NCBI Taxonomy" id="69370"/>
    <lineage>
        <taxon>Bacteria</taxon>
        <taxon>Bacillati</taxon>
        <taxon>Actinomycetota</taxon>
        <taxon>Actinomycetes</taxon>
        <taxon>Micrococcales</taxon>
        <taxon>Microbacteriaceae</taxon>
        <taxon>Microbacterium</taxon>
    </lineage>
</organism>
<dbReference type="Proteomes" id="UP000034098">
    <property type="component" value="Unassembled WGS sequence"/>
</dbReference>
<reference evidence="1 2" key="1">
    <citation type="submission" date="2015-02" db="EMBL/GenBank/DDBJ databases">
        <title>Draft genome sequences of ten Microbacterium spp. with emphasis on heavy metal contaminated environments.</title>
        <authorList>
            <person name="Corretto E."/>
        </authorList>
    </citation>
    <scope>NUCLEOTIDE SEQUENCE [LARGE SCALE GENOMIC DNA]</scope>
    <source>
        <strain evidence="1 2">DSM 8608</strain>
    </source>
</reference>
<sequence length="230" mass="23726">MDLADPDPGCIMLLGYRHLTVAGETGILDTGETPLAGPVELHGDAVTMHLERTAPTKDAIDITAALGQDGVARGTGEAGGIHPGGTNGYACTIPLSLVPAGAVADMPPFDTIDGTWCAAYDRTSCMTIADSMVADLDNPPHSKLDDPTPGGFGDPCYGSGMTPIDPNGGGGAALYFCPKGYAIQTGSGGVEGEIIAEHDNVAFDRLYLTQNPPYLGVYFREDDLAAALQQ</sequence>
<dbReference type="AlphaFoldDB" id="A0A0M2H6H4"/>
<evidence type="ECO:0000313" key="1">
    <source>
        <dbReference type="EMBL" id="KJL41916.1"/>
    </source>
</evidence>
<proteinExistence type="predicted"/>
<protein>
    <submittedName>
        <fullName evidence="1">Uncharacterized protein</fullName>
    </submittedName>
</protein>
<name>A0A0M2H6H4_MICTR</name>